<gene>
    <name evidence="6" type="ORF">GCM10022247_34610</name>
</gene>
<proteinExistence type="predicted"/>
<dbReference type="InterPro" id="IPR002104">
    <property type="entry name" value="Integrase_catalytic"/>
</dbReference>
<evidence type="ECO:0000259" key="4">
    <source>
        <dbReference type="PROSITE" id="PS51898"/>
    </source>
</evidence>
<dbReference type="Gene3D" id="1.10.150.130">
    <property type="match status" value="1"/>
</dbReference>
<dbReference type="PROSITE" id="PS51900">
    <property type="entry name" value="CB"/>
    <property type="match status" value="1"/>
</dbReference>
<feature type="domain" description="Core-binding (CB)" evidence="5">
    <location>
        <begin position="67"/>
        <end position="158"/>
    </location>
</feature>
<accession>A0ABP7SBN9</accession>
<dbReference type="InterPro" id="IPR011010">
    <property type="entry name" value="DNA_brk_join_enz"/>
</dbReference>
<dbReference type="Gene3D" id="1.10.443.10">
    <property type="entry name" value="Intergrase catalytic core"/>
    <property type="match status" value="1"/>
</dbReference>
<dbReference type="PANTHER" id="PTHR30349:SF91">
    <property type="entry name" value="INTA PROTEIN"/>
    <property type="match status" value="1"/>
</dbReference>
<evidence type="ECO:0000259" key="5">
    <source>
        <dbReference type="PROSITE" id="PS51900"/>
    </source>
</evidence>
<evidence type="ECO:0000256" key="1">
    <source>
        <dbReference type="ARBA" id="ARBA00023125"/>
    </source>
</evidence>
<dbReference type="Pfam" id="PF00589">
    <property type="entry name" value="Phage_integrase"/>
    <property type="match status" value="1"/>
</dbReference>
<dbReference type="InterPro" id="IPR013762">
    <property type="entry name" value="Integrase-like_cat_sf"/>
</dbReference>
<evidence type="ECO:0000313" key="6">
    <source>
        <dbReference type="EMBL" id="GAA4009547.1"/>
    </source>
</evidence>
<evidence type="ECO:0000256" key="2">
    <source>
        <dbReference type="ARBA" id="ARBA00023172"/>
    </source>
</evidence>
<reference evidence="7" key="1">
    <citation type="journal article" date="2019" name="Int. J. Syst. Evol. Microbiol.">
        <title>The Global Catalogue of Microorganisms (GCM) 10K type strain sequencing project: providing services to taxonomists for standard genome sequencing and annotation.</title>
        <authorList>
            <consortium name="The Broad Institute Genomics Platform"/>
            <consortium name="The Broad Institute Genome Sequencing Center for Infectious Disease"/>
            <person name="Wu L."/>
            <person name="Ma J."/>
        </authorList>
    </citation>
    <scope>NUCLEOTIDE SEQUENCE [LARGE SCALE GENOMIC DNA]</scope>
    <source>
        <strain evidence="7">JCM 17342</strain>
    </source>
</reference>
<dbReference type="RefSeq" id="WP_344875935.1">
    <property type="nucleotide sequence ID" value="NZ_BAABAL010000012.1"/>
</dbReference>
<dbReference type="InterPro" id="IPR050090">
    <property type="entry name" value="Tyrosine_recombinase_XerCD"/>
</dbReference>
<dbReference type="CDD" id="cd01189">
    <property type="entry name" value="INT_ICEBs1_C_like"/>
    <property type="match status" value="1"/>
</dbReference>
<name>A0ABP7SBN9_9PSEU</name>
<evidence type="ECO:0000313" key="7">
    <source>
        <dbReference type="Proteomes" id="UP001501747"/>
    </source>
</evidence>
<dbReference type="InterPro" id="IPR010998">
    <property type="entry name" value="Integrase_recombinase_N"/>
</dbReference>
<dbReference type="Proteomes" id="UP001501747">
    <property type="component" value="Unassembled WGS sequence"/>
</dbReference>
<dbReference type="PROSITE" id="PS51898">
    <property type="entry name" value="TYR_RECOMBINASE"/>
    <property type="match status" value="1"/>
</dbReference>
<sequence length="413" mass="47527">MDDRIKKIVLKGGVERYRFKIDIGKDPVTGRRRQETHTYDSLTEAETELSKIIVAVAKDIHVAPSPTTVNEILNEWLDFEARNIEESTLQNYVDAVKPVRALYGEQPAQSLTEKHVERLIDWMWTSGRTRNQGLGPGLSCRTIDLTLGRLRQALKYAQRKERVHRNAAEYVSIPRQYRKEEKARKGKRQCWNTAEIRLFITLARCRRLFAIFLLSLMGLRPAEVCGLRWDEHIDFEKLLLYVGSNTRTLSGTKIIEKDAKTRAGVRALPLPRFIAKALMELKRRQRAEMLKAGDAYVYTGYVLVDELGQPQRPDWLRRRAQWAMKSAKLRKVRLYDCRHACLTYLASRGVPDWVLAAWAGHADGGELAKRVYVQPDHTHLQVAADALDELFDEKVPDDTDLAEEYAALVRDFV</sequence>
<comment type="caution">
    <text evidence="6">The sequence shown here is derived from an EMBL/GenBank/DDBJ whole genome shotgun (WGS) entry which is preliminary data.</text>
</comment>
<dbReference type="SUPFAM" id="SSF56349">
    <property type="entry name" value="DNA breaking-rejoining enzymes"/>
    <property type="match status" value="1"/>
</dbReference>
<keyword evidence="7" id="KW-1185">Reference proteome</keyword>
<evidence type="ECO:0000256" key="3">
    <source>
        <dbReference type="PROSITE-ProRule" id="PRU01248"/>
    </source>
</evidence>
<dbReference type="EMBL" id="BAABAL010000012">
    <property type="protein sequence ID" value="GAA4009547.1"/>
    <property type="molecule type" value="Genomic_DNA"/>
</dbReference>
<keyword evidence="1 3" id="KW-0238">DNA-binding</keyword>
<feature type="domain" description="Tyr recombinase" evidence="4">
    <location>
        <begin position="186"/>
        <end position="385"/>
    </location>
</feature>
<dbReference type="InterPro" id="IPR044068">
    <property type="entry name" value="CB"/>
</dbReference>
<protein>
    <submittedName>
        <fullName evidence="6">Site-specific integrase</fullName>
    </submittedName>
</protein>
<dbReference type="PANTHER" id="PTHR30349">
    <property type="entry name" value="PHAGE INTEGRASE-RELATED"/>
    <property type="match status" value="1"/>
</dbReference>
<keyword evidence="2" id="KW-0233">DNA recombination</keyword>
<organism evidence="6 7">
    <name type="scientific">Allokutzneria multivorans</name>
    <dbReference type="NCBI Taxonomy" id="1142134"/>
    <lineage>
        <taxon>Bacteria</taxon>
        <taxon>Bacillati</taxon>
        <taxon>Actinomycetota</taxon>
        <taxon>Actinomycetes</taxon>
        <taxon>Pseudonocardiales</taxon>
        <taxon>Pseudonocardiaceae</taxon>
        <taxon>Allokutzneria</taxon>
    </lineage>
</organism>